<reference evidence="2" key="3">
    <citation type="submission" date="2025-08" db="UniProtKB">
        <authorList>
            <consortium name="RefSeq"/>
        </authorList>
    </citation>
    <scope>IDENTIFICATION</scope>
    <source>
        <strain evidence="2">CBS 342.82</strain>
    </source>
</reference>
<keyword evidence="1" id="KW-1185">Reference proteome</keyword>
<proteinExistence type="predicted"/>
<organism evidence="2">
    <name type="scientific">Dissoconium aciculare CBS 342.82</name>
    <dbReference type="NCBI Taxonomy" id="1314786"/>
    <lineage>
        <taxon>Eukaryota</taxon>
        <taxon>Fungi</taxon>
        <taxon>Dikarya</taxon>
        <taxon>Ascomycota</taxon>
        <taxon>Pezizomycotina</taxon>
        <taxon>Dothideomycetes</taxon>
        <taxon>Dothideomycetidae</taxon>
        <taxon>Mycosphaerellales</taxon>
        <taxon>Dissoconiaceae</taxon>
        <taxon>Dissoconium</taxon>
    </lineage>
</organism>
<dbReference type="AlphaFoldDB" id="A0A6J3LTC2"/>
<dbReference type="RefSeq" id="XP_033456067.1">
    <property type="nucleotide sequence ID" value="XM_033608992.1"/>
</dbReference>
<name>A0A6J3LTC2_9PEZI</name>
<reference evidence="2" key="2">
    <citation type="submission" date="2020-04" db="EMBL/GenBank/DDBJ databases">
        <authorList>
            <consortium name="NCBI Genome Project"/>
        </authorList>
    </citation>
    <scope>NUCLEOTIDE SEQUENCE</scope>
    <source>
        <strain evidence="2">CBS 342.82</strain>
    </source>
</reference>
<gene>
    <name evidence="2" type="ORF">K489DRAFT_86734</name>
</gene>
<accession>A0A6J3LTC2</accession>
<dbReference type="GeneID" id="54366793"/>
<sequence>MLDTAPWSPHRECATERRSRVIRLEMLVRVAVTFLPCATHAWLLLHPARVAVPSRLHGRHHAYARQAFLGVDTRLGRRMGGEKKAAEGVYPMTALGTVGLHRRYSMKAGRGGVSFTPVAPRGTPSGRAIETGVAGLGERPIAEHCRIEIVACRPPSIDPSPERTCGTRSNLPRDAAFRQWRPWGVSSTSHLPLHGNLDHDFHPTSRHRKIFQS</sequence>
<protein>
    <submittedName>
        <fullName evidence="2">Uncharacterized protein</fullName>
    </submittedName>
</protein>
<evidence type="ECO:0000313" key="2">
    <source>
        <dbReference type="RefSeq" id="XP_033456067.1"/>
    </source>
</evidence>
<dbReference type="Proteomes" id="UP000504637">
    <property type="component" value="Unplaced"/>
</dbReference>
<evidence type="ECO:0000313" key="1">
    <source>
        <dbReference type="Proteomes" id="UP000504637"/>
    </source>
</evidence>
<reference evidence="2" key="1">
    <citation type="submission" date="2020-01" db="EMBL/GenBank/DDBJ databases">
        <authorList>
            <consortium name="DOE Joint Genome Institute"/>
            <person name="Haridas S."/>
            <person name="Albert R."/>
            <person name="Binder M."/>
            <person name="Bloem J."/>
            <person name="Labutti K."/>
            <person name="Salamov A."/>
            <person name="Andreopoulos B."/>
            <person name="Baker S.E."/>
            <person name="Barry K."/>
            <person name="Bills G."/>
            <person name="Bluhm B.H."/>
            <person name="Cannon C."/>
            <person name="Castanera R."/>
            <person name="Culley D.E."/>
            <person name="Daum C."/>
            <person name="Ezra D."/>
            <person name="Gonzalez J.B."/>
            <person name="Henrissat B."/>
            <person name="Kuo A."/>
            <person name="Liang C."/>
            <person name="Lipzen A."/>
            <person name="Lutzoni F."/>
            <person name="Magnuson J."/>
            <person name="Mondo S."/>
            <person name="Nolan M."/>
            <person name="Ohm R."/>
            <person name="Pangilinan J."/>
            <person name="Park H.-J."/>
            <person name="Ramirez L."/>
            <person name="Alfaro M."/>
            <person name="Sun H."/>
            <person name="Tritt A."/>
            <person name="Yoshinaga Y."/>
            <person name="Zwiers L.-H."/>
            <person name="Turgeon B.G."/>
            <person name="Goodwin S.B."/>
            <person name="Spatafora J.W."/>
            <person name="Crous P.W."/>
            <person name="Grigoriev I.V."/>
        </authorList>
    </citation>
    <scope>NUCLEOTIDE SEQUENCE</scope>
    <source>
        <strain evidence="2">CBS 342.82</strain>
    </source>
</reference>